<dbReference type="NCBIfam" id="TIGR00182">
    <property type="entry name" value="plsX"/>
    <property type="match status" value="1"/>
</dbReference>
<dbReference type="STRING" id="999894.TDIS_0667"/>
<dbReference type="GO" id="GO:0008654">
    <property type="term" value="P:phospholipid biosynthetic process"/>
    <property type="evidence" value="ECO:0007669"/>
    <property type="project" value="UniProtKB-KW"/>
</dbReference>
<dbReference type="EC" id="2.3.1.274" evidence="8 10"/>
<dbReference type="SUPFAM" id="SSF53659">
    <property type="entry name" value="Isocitrate/Isopropylmalate dehydrogenase-like"/>
    <property type="match status" value="1"/>
</dbReference>
<evidence type="ECO:0000256" key="7">
    <source>
        <dbReference type="ARBA" id="ARBA00023264"/>
    </source>
</evidence>
<keyword evidence="4 10" id="KW-0808">Transferase</keyword>
<dbReference type="PANTHER" id="PTHR30100:SF1">
    <property type="entry name" value="PHOSPHATE ACYLTRANSFERASE"/>
    <property type="match status" value="1"/>
</dbReference>
<proteinExistence type="inferred from homology"/>
<evidence type="ECO:0000256" key="3">
    <source>
        <dbReference type="ARBA" id="ARBA00022516"/>
    </source>
</evidence>
<accession>A0A179D5X6</accession>
<comment type="similarity">
    <text evidence="10">Belongs to the PlsX family.</text>
</comment>
<reference evidence="11 12" key="1">
    <citation type="submission" date="2016-04" db="EMBL/GenBank/DDBJ databases">
        <title>Genome analysis of Thermosulfurimonas dismutans, the first thermophilic sulfur-disproportionating bacterium of the phylum Thermodesulfobacteria.</title>
        <authorList>
            <person name="Mardanov A.V."/>
            <person name="Beletsky A.V."/>
            <person name="Kadnikov V.V."/>
            <person name="Slobodkin A.I."/>
            <person name="Ravin N.V."/>
        </authorList>
    </citation>
    <scope>NUCLEOTIDE SEQUENCE [LARGE SCALE GENOMIC DNA]</scope>
    <source>
        <strain evidence="11 12">S95</strain>
    </source>
</reference>
<keyword evidence="5 10" id="KW-0443">Lipid metabolism</keyword>
<dbReference type="PIRSF" id="PIRSF002465">
    <property type="entry name" value="Phsphlp_syn_PlsX"/>
    <property type="match status" value="1"/>
</dbReference>
<dbReference type="InterPro" id="IPR003664">
    <property type="entry name" value="FA_synthesis"/>
</dbReference>
<evidence type="ECO:0000256" key="4">
    <source>
        <dbReference type="ARBA" id="ARBA00022679"/>
    </source>
</evidence>
<dbReference type="HAMAP" id="MF_00019">
    <property type="entry name" value="PlsX"/>
    <property type="match status" value="1"/>
</dbReference>
<comment type="function">
    <text evidence="10">Catalyzes the reversible formation of acyl-phosphate (acyl-PO(4)) from acyl-[acyl-carrier-protein] (acyl-ACP). This enzyme utilizes acyl-ACP as fatty acyl donor, but not acyl-CoA.</text>
</comment>
<evidence type="ECO:0000256" key="6">
    <source>
        <dbReference type="ARBA" id="ARBA00023209"/>
    </source>
</evidence>
<keyword evidence="11" id="KW-0012">Acyltransferase</keyword>
<keyword evidence="7 10" id="KW-1208">Phospholipid metabolism</keyword>
<dbReference type="RefSeq" id="WP_244147470.1">
    <property type="nucleotide sequence ID" value="NZ_LWLG01000002.1"/>
</dbReference>
<evidence type="ECO:0000256" key="10">
    <source>
        <dbReference type="HAMAP-Rule" id="MF_00019"/>
    </source>
</evidence>
<dbReference type="GO" id="GO:0043811">
    <property type="term" value="F:phosphate:acyl-[acyl carrier protein] acyltransferase activity"/>
    <property type="evidence" value="ECO:0007669"/>
    <property type="project" value="UniProtKB-UniRule"/>
</dbReference>
<dbReference type="AlphaFoldDB" id="A0A179D5X6"/>
<dbReference type="Proteomes" id="UP000078390">
    <property type="component" value="Unassembled WGS sequence"/>
</dbReference>
<keyword evidence="6 10" id="KW-0594">Phospholipid biosynthesis</keyword>
<evidence type="ECO:0000256" key="8">
    <source>
        <dbReference type="ARBA" id="ARBA00024069"/>
    </source>
</evidence>
<keyword evidence="12" id="KW-1185">Reference proteome</keyword>
<comment type="pathway">
    <text evidence="10">Lipid metabolism; phospholipid metabolism.</text>
</comment>
<comment type="caution">
    <text evidence="11">The sequence shown here is derived from an EMBL/GenBank/DDBJ whole genome shotgun (WGS) entry which is preliminary data.</text>
</comment>
<dbReference type="PATRIC" id="fig|999894.6.peg.665"/>
<dbReference type="Gene3D" id="3.40.718.10">
    <property type="entry name" value="Isopropylmalate Dehydrogenase"/>
    <property type="match status" value="1"/>
</dbReference>
<evidence type="ECO:0000256" key="2">
    <source>
        <dbReference type="ARBA" id="ARBA00022490"/>
    </source>
</evidence>
<dbReference type="InterPro" id="IPR012281">
    <property type="entry name" value="Phospholipid_synth_PlsX-like"/>
</dbReference>
<comment type="catalytic activity">
    <reaction evidence="1 10">
        <text>a fatty acyl-[ACP] + phosphate = an acyl phosphate + holo-[ACP]</text>
        <dbReference type="Rhea" id="RHEA:42292"/>
        <dbReference type="Rhea" id="RHEA-COMP:9685"/>
        <dbReference type="Rhea" id="RHEA-COMP:14125"/>
        <dbReference type="ChEBI" id="CHEBI:43474"/>
        <dbReference type="ChEBI" id="CHEBI:59918"/>
        <dbReference type="ChEBI" id="CHEBI:64479"/>
        <dbReference type="ChEBI" id="CHEBI:138651"/>
        <dbReference type="EC" id="2.3.1.274"/>
    </reaction>
</comment>
<gene>
    <name evidence="10" type="primary">plsX</name>
    <name evidence="11" type="ORF">TDIS_0667</name>
</gene>
<organism evidence="11 12">
    <name type="scientific">Thermosulfurimonas dismutans</name>
    <dbReference type="NCBI Taxonomy" id="999894"/>
    <lineage>
        <taxon>Bacteria</taxon>
        <taxon>Pseudomonadati</taxon>
        <taxon>Thermodesulfobacteriota</taxon>
        <taxon>Thermodesulfobacteria</taxon>
        <taxon>Thermodesulfobacteriales</taxon>
        <taxon>Thermodesulfobacteriaceae</taxon>
        <taxon>Thermosulfurimonas</taxon>
    </lineage>
</organism>
<dbReference type="Pfam" id="PF02504">
    <property type="entry name" value="FA_synthesis"/>
    <property type="match status" value="1"/>
</dbReference>
<evidence type="ECO:0000256" key="5">
    <source>
        <dbReference type="ARBA" id="ARBA00023098"/>
    </source>
</evidence>
<dbReference type="UniPathway" id="UPA00085"/>
<keyword evidence="3 10" id="KW-0444">Lipid biosynthesis</keyword>
<dbReference type="EMBL" id="LWLG01000002">
    <property type="protein sequence ID" value="OAQ21446.1"/>
    <property type="molecule type" value="Genomic_DNA"/>
</dbReference>
<comment type="subunit">
    <text evidence="9 10">Homodimer. Probably interacts with PlsY.</text>
</comment>
<comment type="subcellular location">
    <subcellularLocation>
        <location evidence="10">Cytoplasm</location>
    </subcellularLocation>
    <text evidence="10">Associated with the membrane possibly through PlsY.</text>
</comment>
<evidence type="ECO:0000256" key="9">
    <source>
        <dbReference type="ARBA" id="ARBA00046608"/>
    </source>
</evidence>
<dbReference type="GO" id="GO:0005737">
    <property type="term" value="C:cytoplasm"/>
    <property type="evidence" value="ECO:0007669"/>
    <property type="project" value="UniProtKB-SubCell"/>
</dbReference>
<dbReference type="PANTHER" id="PTHR30100">
    <property type="entry name" value="FATTY ACID/PHOSPHOLIPID SYNTHESIS PROTEIN PLSX"/>
    <property type="match status" value="1"/>
</dbReference>
<evidence type="ECO:0000313" key="11">
    <source>
        <dbReference type="EMBL" id="OAQ21446.1"/>
    </source>
</evidence>
<evidence type="ECO:0000256" key="1">
    <source>
        <dbReference type="ARBA" id="ARBA00001232"/>
    </source>
</evidence>
<dbReference type="GO" id="GO:0006633">
    <property type="term" value="P:fatty acid biosynthetic process"/>
    <property type="evidence" value="ECO:0007669"/>
    <property type="project" value="UniProtKB-UniRule"/>
</dbReference>
<keyword evidence="2 10" id="KW-0963">Cytoplasm</keyword>
<protein>
    <recommendedName>
        <fullName evidence="8 10">Phosphate acyltransferase</fullName>
        <ecNumber evidence="8 10">2.3.1.274</ecNumber>
    </recommendedName>
    <alternativeName>
        <fullName evidence="10">Acyl-ACP phosphotransacylase</fullName>
    </alternativeName>
    <alternativeName>
        <fullName evidence="10">Acyl-[acyl-carrier-protein]--phosphate acyltransferase</fullName>
    </alternativeName>
    <alternativeName>
        <fullName evidence="10">Phosphate-acyl-ACP acyltransferase</fullName>
    </alternativeName>
</protein>
<name>A0A179D5X6_9BACT</name>
<sequence length="337" mass="36142">MVGIALDVMGGDYAPQEVLKGAQEALKASKGIFLYLVGTQEALSEFPGHERVSKVVASQWVKMDEAPSEALRRKLDSSIRRAFELVKKGKAQAVVSAGNSGATYACALFTLGRISGVMRPAIATVLPTLKNPAVLIDAGANVDCKPAHLLQFAFMGSLFAERILGIQNPRVGLLSIGEEGGKGNFLVKRAHALLSESPLNYIGNIEGRHIYLGEAEVIVCDGFVGNICLKVSEGVAEAVAEMLKAEVKKDPLAILGFSLARRALKRFRKRTDWREHGGAPLLGVNGVVIIGHGRSDARAIKNAILVAQKFVETGLTERLGKSLHQKSKSLKENQAIQ</sequence>
<evidence type="ECO:0000313" key="12">
    <source>
        <dbReference type="Proteomes" id="UP000078390"/>
    </source>
</evidence>